<dbReference type="PATRIC" id="fig|53707.9.peg.3534"/>
<evidence type="ECO:0000313" key="2">
    <source>
        <dbReference type="EMBL" id="RMU13670.1"/>
    </source>
</evidence>
<organism evidence="1 3">
    <name type="scientific">Pseudomonas amygdali pv. lachrymans</name>
    <name type="common">Pseudomonas syringae pv. lachrymans</name>
    <dbReference type="NCBI Taxonomy" id="53707"/>
    <lineage>
        <taxon>Bacteria</taxon>
        <taxon>Pseudomonadati</taxon>
        <taxon>Pseudomonadota</taxon>
        <taxon>Gammaproteobacteria</taxon>
        <taxon>Pseudomonadales</taxon>
        <taxon>Pseudomonadaceae</taxon>
        <taxon>Pseudomonas</taxon>
        <taxon>Pseudomonas amygdali</taxon>
    </lineage>
</organism>
<protein>
    <submittedName>
        <fullName evidence="1">Uncharacterized protein</fullName>
    </submittedName>
</protein>
<dbReference type="AlphaFoldDB" id="A0A0P9YJW6"/>
<evidence type="ECO:0000313" key="1">
    <source>
        <dbReference type="EMBL" id="KPX78030.1"/>
    </source>
</evidence>
<proteinExistence type="predicted"/>
<gene>
    <name evidence="1" type="ORF">ALO35_102352</name>
    <name evidence="2" type="ORF">ALP33_102159</name>
</gene>
<dbReference type="Proteomes" id="UP000050265">
    <property type="component" value="Unassembled WGS sequence"/>
</dbReference>
<comment type="caution">
    <text evidence="1">The sequence shown here is derived from an EMBL/GenBank/DDBJ whole genome shotgun (WGS) entry which is preliminary data.</text>
</comment>
<dbReference type="EMBL" id="LJQP01000003">
    <property type="protein sequence ID" value="KPX78030.1"/>
    <property type="molecule type" value="Genomic_DNA"/>
</dbReference>
<dbReference type="EMBL" id="RBTW01000354">
    <property type="protein sequence ID" value="RMU13670.1"/>
    <property type="molecule type" value="Genomic_DNA"/>
</dbReference>
<evidence type="ECO:0000313" key="3">
    <source>
        <dbReference type="Proteomes" id="UP000050265"/>
    </source>
</evidence>
<name>A0A0P9YJW6_PSEAV</name>
<dbReference type="Proteomes" id="UP000271817">
    <property type="component" value="Unassembled WGS sequence"/>
</dbReference>
<accession>A0A0P9YJW6</accession>
<reference evidence="2 4" key="2">
    <citation type="submission" date="2018-08" db="EMBL/GenBank/DDBJ databases">
        <title>Recombination of ecologically and evolutionarily significant loci maintains genetic cohesion in the Pseudomonas syringae species complex.</title>
        <authorList>
            <person name="Dillon M."/>
            <person name="Thakur S."/>
            <person name="Almeida R.N.D."/>
            <person name="Weir B.S."/>
            <person name="Guttman D.S."/>
        </authorList>
    </citation>
    <scope>NUCLEOTIDE SEQUENCE [LARGE SCALE GENOMIC DNA]</scope>
    <source>
        <strain evidence="2 4">ICMP 3402</strain>
    </source>
</reference>
<reference evidence="1 3" key="1">
    <citation type="submission" date="2015-09" db="EMBL/GenBank/DDBJ databases">
        <title>Genome announcement of multiple Pseudomonas syringae strains.</title>
        <authorList>
            <person name="Thakur S."/>
            <person name="Wang P.W."/>
            <person name="Gong Y."/>
            <person name="Weir B.S."/>
            <person name="Guttman D.S."/>
        </authorList>
    </citation>
    <scope>NUCLEOTIDE SEQUENCE [LARGE SCALE GENOMIC DNA]</scope>
    <source>
        <strain evidence="1 3">ICMP3507</strain>
    </source>
</reference>
<sequence>MAARCSESDNQRLFAQPPISGSEAIMPRGIGVVKRFVVLFKYHYIIA</sequence>
<evidence type="ECO:0000313" key="4">
    <source>
        <dbReference type="Proteomes" id="UP000271817"/>
    </source>
</evidence>